<organism evidence="1 2">
    <name type="scientific">Crassostrea virginica</name>
    <name type="common">Eastern oyster</name>
    <dbReference type="NCBI Taxonomy" id="6565"/>
    <lineage>
        <taxon>Eukaryota</taxon>
        <taxon>Metazoa</taxon>
        <taxon>Spiralia</taxon>
        <taxon>Lophotrochozoa</taxon>
        <taxon>Mollusca</taxon>
        <taxon>Bivalvia</taxon>
        <taxon>Autobranchia</taxon>
        <taxon>Pteriomorphia</taxon>
        <taxon>Ostreida</taxon>
        <taxon>Ostreoidea</taxon>
        <taxon>Ostreidae</taxon>
        <taxon>Crassostrea</taxon>
    </lineage>
</organism>
<reference evidence="2" key="1">
    <citation type="submission" date="2025-08" db="UniProtKB">
        <authorList>
            <consortium name="RefSeq"/>
        </authorList>
    </citation>
    <scope>IDENTIFICATION</scope>
    <source>
        <tissue evidence="2">Whole sample</tissue>
    </source>
</reference>
<evidence type="ECO:0000313" key="1">
    <source>
        <dbReference type="Proteomes" id="UP000694844"/>
    </source>
</evidence>
<gene>
    <name evidence="2" type="primary">LOC111119502</name>
</gene>
<dbReference type="AlphaFoldDB" id="A0A8B8CHX6"/>
<protein>
    <submittedName>
        <fullName evidence="2">Uncharacterized protein LOC111119502 isoform X2</fullName>
    </submittedName>
</protein>
<dbReference type="GeneID" id="111119502"/>
<proteinExistence type="predicted"/>
<sequence>MDFSSRNVETGFQHPCESVFVRLCQIVGISVQLAIRSETVDIKEMVQRQVAENDEVIVMESGSMREGFRLKGSDVDIMYWLNNCRVIWDMCQSEYYYTENKTLILSDSSESPPGFTLLELLTVLCSDSRHKHINTLDLENMDLVRVVIFWED</sequence>
<dbReference type="RefSeq" id="XP_022315417.1">
    <property type="nucleotide sequence ID" value="XM_022459709.1"/>
</dbReference>
<name>A0A8B8CHX6_CRAVI</name>
<keyword evidence="1" id="KW-1185">Reference proteome</keyword>
<dbReference type="Proteomes" id="UP000694844">
    <property type="component" value="Chromosome 2"/>
</dbReference>
<accession>A0A8B8CHX6</accession>
<dbReference type="OrthoDB" id="6151876at2759"/>
<evidence type="ECO:0000313" key="2">
    <source>
        <dbReference type="RefSeq" id="XP_022315417.1"/>
    </source>
</evidence>